<evidence type="ECO:0000313" key="2">
    <source>
        <dbReference type="Proteomes" id="UP000030706"/>
    </source>
</evidence>
<gene>
    <name evidence="1" type="ORF">M438DRAFT_405672</name>
</gene>
<evidence type="ECO:0000313" key="1">
    <source>
        <dbReference type="EMBL" id="KEQ84451.1"/>
    </source>
</evidence>
<proteinExistence type="predicted"/>
<dbReference type="HOGENOM" id="CLU_1562575_0_0_1"/>
<dbReference type="GeneID" id="40752107"/>
<name>A0A074YC65_AURPU</name>
<organism evidence="1 2">
    <name type="scientific">Aureobasidium pullulans EXF-150</name>
    <dbReference type="NCBI Taxonomy" id="1043002"/>
    <lineage>
        <taxon>Eukaryota</taxon>
        <taxon>Fungi</taxon>
        <taxon>Dikarya</taxon>
        <taxon>Ascomycota</taxon>
        <taxon>Pezizomycotina</taxon>
        <taxon>Dothideomycetes</taxon>
        <taxon>Dothideomycetidae</taxon>
        <taxon>Dothideales</taxon>
        <taxon>Saccotheciaceae</taxon>
        <taxon>Aureobasidium</taxon>
    </lineage>
</organism>
<reference evidence="1 2" key="1">
    <citation type="journal article" date="2014" name="BMC Genomics">
        <title>Genome sequencing of four Aureobasidium pullulans varieties: biotechnological potential, stress tolerance, and description of new species.</title>
        <authorList>
            <person name="Gostin Ar C."/>
            <person name="Ohm R.A."/>
            <person name="Kogej T."/>
            <person name="Sonjak S."/>
            <person name="Turk M."/>
            <person name="Zajc J."/>
            <person name="Zalar P."/>
            <person name="Grube M."/>
            <person name="Sun H."/>
            <person name="Han J."/>
            <person name="Sharma A."/>
            <person name="Chiniquy J."/>
            <person name="Ngan C.Y."/>
            <person name="Lipzen A."/>
            <person name="Barry K."/>
            <person name="Grigoriev I.V."/>
            <person name="Gunde-Cimerman N."/>
        </authorList>
    </citation>
    <scope>NUCLEOTIDE SEQUENCE [LARGE SCALE GENOMIC DNA]</scope>
    <source>
        <strain evidence="1 2">EXF-150</strain>
    </source>
</reference>
<dbReference type="Proteomes" id="UP000030706">
    <property type="component" value="Unassembled WGS sequence"/>
</dbReference>
<accession>A0A074YC65</accession>
<dbReference type="RefSeq" id="XP_029760638.1">
    <property type="nucleotide sequence ID" value="XM_029909801.1"/>
</dbReference>
<dbReference type="AlphaFoldDB" id="A0A074YC65"/>
<dbReference type="EMBL" id="KL584982">
    <property type="protein sequence ID" value="KEQ84451.1"/>
    <property type="molecule type" value="Genomic_DNA"/>
</dbReference>
<keyword evidence="2" id="KW-1185">Reference proteome</keyword>
<protein>
    <submittedName>
        <fullName evidence="1">Uncharacterized protein</fullName>
    </submittedName>
</protein>
<sequence>MQKDDRNGTRTRTRNGTCCVGYKLSFWALTEVQVGWRNGTCNYAVCYLAQIAFDMAQSLLEHLFIIAEPKSKYSSKDKHVTMLCLITNKADKTSSSFLVSETDGSLSGIPVPGRRYPKTKRLVRPTWSTPNSVPYGRVGDIFNRYGFLVNYKGATHENQRNPTPPSPVAPC</sequence>